<dbReference type="EMBL" id="CP003169">
    <property type="protein sequence ID" value="AEV76289.1"/>
    <property type="molecule type" value="Genomic_DNA"/>
</dbReference>
<dbReference type="AlphaFoldDB" id="G8RP60"/>
<dbReference type="RefSeq" id="WP_014214028.1">
    <property type="nucleotide sequence ID" value="NC_016604.1"/>
</dbReference>
<dbReference type="PROSITE" id="PS00086">
    <property type="entry name" value="CYTOCHROME_P450"/>
    <property type="match status" value="1"/>
</dbReference>
<keyword evidence="3 8" id="KW-0349">Heme</keyword>
<reference evidence="9 10" key="1">
    <citation type="submission" date="2011-12" db="EMBL/GenBank/DDBJ databases">
        <title>Complete sequence of Mycobacterium rhodesiae NBB3.</title>
        <authorList>
            <consortium name="US DOE Joint Genome Institute"/>
            <person name="Lucas S."/>
            <person name="Han J."/>
            <person name="Lapidus A."/>
            <person name="Cheng J.-F."/>
            <person name="Goodwin L."/>
            <person name="Pitluck S."/>
            <person name="Peters L."/>
            <person name="Mikhailova N."/>
            <person name="Gu W."/>
            <person name="Detter J.C."/>
            <person name="Han C."/>
            <person name="Tapia R."/>
            <person name="Land M."/>
            <person name="Hauser L."/>
            <person name="Kyrpides N."/>
            <person name="Ivanova N."/>
            <person name="Pagani I."/>
            <person name="Mattes T."/>
            <person name="Holmes A."/>
            <person name="Rutledge P."/>
            <person name="Paulsen I."/>
            <person name="Coleman N."/>
            <person name="Woyke T."/>
        </authorList>
    </citation>
    <scope>NUCLEOTIDE SEQUENCE [LARGE SCALE GENOMIC DNA]</scope>
    <source>
        <strain evidence="9 10">NBB3</strain>
    </source>
</reference>
<gene>
    <name evidence="9" type="ordered locus">MycrhN_5824</name>
</gene>
<evidence type="ECO:0000256" key="8">
    <source>
        <dbReference type="RuleBase" id="RU000461"/>
    </source>
</evidence>
<dbReference type="InterPro" id="IPR036396">
    <property type="entry name" value="Cyt_P450_sf"/>
</dbReference>
<accession>G8RP60</accession>
<keyword evidence="4 8" id="KW-0479">Metal-binding</keyword>
<evidence type="ECO:0000256" key="3">
    <source>
        <dbReference type="ARBA" id="ARBA00022617"/>
    </source>
</evidence>
<dbReference type="HOGENOM" id="CLU_033716_0_2_11"/>
<evidence type="ECO:0000313" key="9">
    <source>
        <dbReference type="EMBL" id="AEV76289.1"/>
    </source>
</evidence>
<dbReference type="KEGG" id="mrh:MycrhN_5824"/>
<dbReference type="InterPro" id="IPR017972">
    <property type="entry name" value="Cyt_P450_CS"/>
</dbReference>
<evidence type="ECO:0000256" key="4">
    <source>
        <dbReference type="ARBA" id="ARBA00022723"/>
    </source>
</evidence>
<evidence type="ECO:0000256" key="5">
    <source>
        <dbReference type="ARBA" id="ARBA00023002"/>
    </source>
</evidence>
<protein>
    <submittedName>
        <fullName evidence="9">Cytochrome P450</fullName>
    </submittedName>
</protein>
<evidence type="ECO:0000256" key="1">
    <source>
        <dbReference type="ARBA" id="ARBA00001971"/>
    </source>
</evidence>
<dbReference type="GO" id="GO:0036199">
    <property type="term" value="F:cholest-4-en-3-one 26-monooxygenase activity"/>
    <property type="evidence" value="ECO:0007669"/>
    <property type="project" value="TreeGrafter"/>
</dbReference>
<organism evidence="9 10">
    <name type="scientific">Mycolicibacterium rhodesiae (strain NBB3)</name>
    <name type="common">Mycobacterium rhodesiae</name>
    <dbReference type="NCBI Taxonomy" id="710685"/>
    <lineage>
        <taxon>Bacteria</taxon>
        <taxon>Bacillati</taxon>
        <taxon>Actinomycetota</taxon>
        <taxon>Actinomycetes</taxon>
        <taxon>Mycobacteriales</taxon>
        <taxon>Mycobacteriaceae</taxon>
        <taxon>Mycolicibacterium</taxon>
    </lineage>
</organism>
<evidence type="ECO:0000256" key="7">
    <source>
        <dbReference type="ARBA" id="ARBA00023033"/>
    </source>
</evidence>
<dbReference type="SUPFAM" id="SSF48264">
    <property type="entry name" value="Cytochrome P450"/>
    <property type="match status" value="1"/>
</dbReference>
<dbReference type="InterPro" id="IPR002397">
    <property type="entry name" value="Cyt_P450_B"/>
</dbReference>
<sequence>MTNFDSVDYFTDMSLVPDPYAYYDHLRSKCPVQHATPYGVVAVTGHAEALAAYKDPAMSSCVAVAGPFPPLPFTPEGDDISAQIEAHRAAIPMAEHVVTMDADAHQKTRGLLSKLITPKRLSENEDFMWRLVDQQLDKIVDRGSCEFMEDFAKPLAMLVIADLLGVPAEDHDEFRSIFGSEPLGEIEGNEGETVAHNPLMFLDEKFTAYISDRRREPRQDVLTELAAATYPDGSVPEVDEVVKLATFLFAAGTDTTTKLVSTAMRVIGERPDIQQSLRDNRSQIPAFLEECLRMESPVKSHFRLARTSTKIGDVDVPAGTILMMLPGASNRDPRKFEDPNEFKHDRSNVREHVAFGRGPHSCPGSPLARSEARIAMNRILDRMANIRISTEMHGPVEDRKYEYEPTFIMRGLTALHVEYDAIPDA</sequence>
<dbReference type="Pfam" id="PF00067">
    <property type="entry name" value="p450"/>
    <property type="match status" value="1"/>
</dbReference>
<comment type="cofactor">
    <cofactor evidence="1">
        <name>heme</name>
        <dbReference type="ChEBI" id="CHEBI:30413"/>
    </cofactor>
</comment>
<dbReference type="PATRIC" id="fig|710685.3.peg.5851"/>
<comment type="similarity">
    <text evidence="2 8">Belongs to the cytochrome P450 family.</text>
</comment>
<dbReference type="Gene3D" id="1.10.630.10">
    <property type="entry name" value="Cytochrome P450"/>
    <property type="match status" value="1"/>
</dbReference>
<proteinExistence type="inferred from homology"/>
<dbReference type="PRINTS" id="PR00359">
    <property type="entry name" value="BP450"/>
</dbReference>
<dbReference type="GO" id="GO:0006707">
    <property type="term" value="P:cholesterol catabolic process"/>
    <property type="evidence" value="ECO:0007669"/>
    <property type="project" value="TreeGrafter"/>
</dbReference>
<dbReference type="GO" id="GO:0005506">
    <property type="term" value="F:iron ion binding"/>
    <property type="evidence" value="ECO:0007669"/>
    <property type="project" value="InterPro"/>
</dbReference>
<evidence type="ECO:0000256" key="6">
    <source>
        <dbReference type="ARBA" id="ARBA00023004"/>
    </source>
</evidence>
<name>G8RP60_MYCRN</name>
<dbReference type="OrthoDB" id="502624at2"/>
<evidence type="ECO:0000313" key="10">
    <source>
        <dbReference type="Proteomes" id="UP000005442"/>
    </source>
</evidence>
<dbReference type="PRINTS" id="PR00385">
    <property type="entry name" value="P450"/>
</dbReference>
<dbReference type="PANTHER" id="PTHR46696:SF4">
    <property type="entry name" value="BIOTIN BIOSYNTHESIS CYTOCHROME P450"/>
    <property type="match status" value="1"/>
</dbReference>
<dbReference type="PANTHER" id="PTHR46696">
    <property type="entry name" value="P450, PUTATIVE (EUROFUNG)-RELATED"/>
    <property type="match status" value="1"/>
</dbReference>
<dbReference type="InterPro" id="IPR001128">
    <property type="entry name" value="Cyt_P450"/>
</dbReference>
<evidence type="ECO:0000256" key="2">
    <source>
        <dbReference type="ARBA" id="ARBA00010617"/>
    </source>
</evidence>
<dbReference type="STRING" id="710685.MycrhN_5824"/>
<keyword evidence="5 8" id="KW-0560">Oxidoreductase</keyword>
<dbReference type="GO" id="GO:0020037">
    <property type="term" value="F:heme binding"/>
    <property type="evidence" value="ECO:0007669"/>
    <property type="project" value="InterPro"/>
</dbReference>
<keyword evidence="6 8" id="KW-0408">Iron</keyword>
<keyword evidence="10" id="KW-1185">Reference proteome</keyword>
<dbReference type="Proteomes" id="UP000005442">
    <property type="component" value="Chromosome"/>
</dbReference>
<dbReference type="eggNOG" id="COG2124">
    <property type="taxonomic scope" value="Bacteria"/>
</dbReference>
<dbReference type="GO" id="GO:0008395">
    <property type="term" value="F:steroid hydroxylase activity"/>
    <property type="evidence" value="ECO:0007669"/>
    <property type="project" value="TreeGrafter"/>
</dbReference>
<keyword evidence="7 8" id="KW-0503">Monooxygenase</keyword>